<accession>A0A0A0JMI3</accession>
<dbReference type="Proteomes" id="UP000030011">
    <property type="component" value="Unassembled WGS sequence"/>
</dbReference>
<dbReference type="GO" id="GO:0031419">
    <property type="term" value="F:cobalamin binding"/>
    <property type="evidence" value="ECO:0007669"/>
    <property type="project" value="InterPro"/>
</dbReference>
<comment type="caution">
    <text evidence="1">The sequence shown here is derived from an EMBL/GenBank/DDBJ whole genome shotgun (WGS) entry which is preliminary data.</text>
</comment>
<dbReference type="STRING" id="1385521.N803_11115"/>
<dbReference type="SUPFAM" id="SSF51703">
    <property type="entry name" value="Cobalamin (vitamin B12)-dependent enzymes"/>
    <property type="match status" value="1"/>
</dbReference>
<keyword evidence="2" id="KW-1185">Reference proteome</keyword>
<gene>
    <name evidence="1" type="ORF">N803_11115</name>
</gene>
<dbReference type="eggNOG" id="COG1884">
    <property type="taxonomic scope" value="Bacteria"/>
</dbReference>
<dbReference type="Gene3D" id="3.20.20.240">
    <property type="entry name" value="Methylmalonyl-CoA mutase"/>
    <property type="match status" value="1"/>
</dbReference>
<evidence type="ECO:0000313" key="1">
    <source>
        <dbReference type="EMBL" id="KGN38348.1"/>
    </source>
</evidence>
<dbReference type="RefSeq" id="WP_035903875.1">
    <property type="nucleotide sequence ID" value="NZ_AVPK01000003.1"/>
</dbReference>
<evidence type="ECO:0000313" key="2">
    <source>
        <dbReference type="Proteomes" id="UP000030011"/>
    </source>
</evidence>
<proteinExistence type="predicted"/>
<name>A0A0A0JMI3_9MICO</name>
<dbReference type="GO" id="GO:0016866">
    <property type="term" value="F:intramolecular transferase activity"/>
    <property type="evidence" value="ECO:0007669"/>
    <property type="project" value="InterPro"/>
</dbReference>
<dbReference type="AlphaFoldDB" id="A0A0A0JMI3"/>
<organism evidence="1 2">
    <name type="scientific">Knoellia subterranea KCTC 19937</name>
    <dbReference type="NCBI Taxonomy" id="1385521"/>
    <lineage>
        <taxon>Bacteria</taxon>
        <taxon>Bacillati</taxon>
        <taxon>Actinomycetota</taxon>
        <taxon>Actinomycetes</taxon>
        <taxon>Micrococcales</taxon>
        <taxon>Intrasporangiaceae</taxon>
        <taxon>Knoellia</taxon>
    </lineage>
</organism>
<reference evidence="1 2" key="1">
    <citation type="submission" date="2013-08" db="EMBL/GenBank/DDBJ databases">
        <title>The genome sequence of Knoellia subterranea.</title>
        <authorList>
            <person name="Zhu W."/>
            <person name="Wang G."/>
        </authorList>
    </citation>
    <scope>NUCLEOTIDE SEQUENCE [LARGE SCALE GENOMIC DNA]</scope>
    <source>
        <strain evidence="1 2">KCTC 19937</strain>
    </source>
</reference>
<dbReference type="InterPro" id="IPR016176">
    <property type="entry name" value="Cbl-dep_enz_cat"/>
</dbReference>
<sequence>METGCQRGKIQDDSMLYEHRKHDGSLPIIGVNTFRKPDAEGGTPQHVELARAPESEKESQLARVRAYREAHLVEAQEALGRRCSWTRPGCAPSRR</sequence>
<dbReference type="EMBL" id="AVPK01000003">
    <property type="protein sequence ID" value="KGN38348.1"/>
    <property type="molecule type" value="Genomic_DNA"/>
</dbReference>
<protein>
    <submittedName>
        <fullName evidence="1">Uncharacterized protein</fullName>
    </submittedName>
</protein>